<name>A0ABV0XF42_9TELE</name>
<gene>
    <name evidence="1" type="ORF">AMECASPLE_016090</name>
</gene>
<keyword evidence="2" id="KW-1185">Reference proteome</keyword>
<dbReference type="EMBL" id="JAHRIP010001158">
    <property type="protein sequence ID" value="MEQ2280079.1"/>
    <property type="molecule type" value="Genomic_DNA"/>
</dbReference>
<evidence type="ECO:0000313" key="2">
    <source>
        <dbReference type="Proteomes" id="UP001469553"/>
    </source>
</evidence>
<reference evidence="1 2" key="1">
    <citation type="submission" date="2021-06" db="EMBL/GenBank/DDBJ databases">
        <authorList>
            <person name="Palmer J.M."/>
        </authorList>
    </citation>
    <scope>NUCLEOTIDE SEQUENCE [LARGE SCALE GENOMIC DNA]</scope>
    <source>
        <strain evidence="1 2">AS_MEX2019</strain>
        <tissue evidence="1">Muscle</tissue>
    </source>
</reference>
<proteinExistence type="predicted"/>
<protein>
    <submittedName>
        <fullName evidence="1">Uncharacterized protein</fullName>
    </submittedName>
</protein>
<sequence>MGMCIFMSCFWHETPKKFRCFKSPIISEIMSTCVQSNAPFPLARFGQPGTAPHGSACCVLHFHRPAFAPLKGTPRGGAALKRCAAWLSPAEEGTKKVGTGTERTVMEMLSRAKSSQWKRGISVT</sequence>
<comment type="caution">
    <text evidence="1">The sequence shown here is derived from an EMBL/GenBank/DDBJ whole genome shotgun (WGS) entry which is preliminary data.</text>
</comment>
<evidence type="ECO:0000313" key="1">
    <source>
        <dbReference type="EMBL" id="MEQ2280079.1"/>
    </source>
</evidence>
<organism evidence="1 2">
    <name type="scientific">Ameca splendens</name>
    <dbReference type="NCBI Taxonomy" id="208324"/>
    <lineage>
        <taxon>Eukaryota</taxon>
        <taxon>Metazoa</taxon>
        <taxon>Chordata</taxon>
        <taxon>Craniata</taxon>
        <taxon>Vertebrata</taxon>
        <taxon>Euteleostomi</taxon>
        <taxon>Actinopterygii</taxon>
        <taxon>Neopterygii</taxon>
        <taxon>Teleostei</taxon>
        <taxon>Neoteleostei</taxon>
        <taxon>Acanthomorphata</taxon>
        <taxon>Ovalentaria</taxon>
        <taxon>Atherinomorphae</taxon>
        <taxon>Cyprinodontiformes</taxon>
        <taxon>Goodeidae</taxon>
        <taxon>Ameca</taxon>
    </lineage>
</organism>
<accession>A0ABV0XF42</accession>
<dbReference type="Proteomes" id="UP001469553">
    <property type="component" value="Unassembled WGS sequence"/>
</dbReference>